<name>A0A4V5N5N3_9PEZI</name>
<evidence type="ECO:0000313" key="7">
    <source>
        <dbReference type="Proteomes" id="UP000310066"/>
    </source>
</evidence>
<keyword evidence="5" id="KW-1133">Transmembrane helix</keyword>
<evidence type="ECO:0000256" key="5">
    <source>
        <dbReference type="SAM" id="Phobius"/>
    </source>
</evidence>
<evidence type="ECO:0000313" key="6">
    <source>
        <dbReference type="EMBL" id="TKA29919.1"/>
    </source>
</evidence>
<dbReference type="GO" id="GO:0005506">
    <property type="term" value="F:iron ion binding"/>
    <property type="evidence" value="ECO:0007669"/>
    <property type="project" value="InterPro"/>
</dbReference>
<dbReference type="Pfam" id="PF00067">
    <property type="entry name" value="p450"/>
    <property type="match status" value="1"/>
</dbReference>
<comment type="similarity">
    <text evidence="2">Belongs to the cytochrome P450 family.</text>
</comment>
<proteinExistence type="inferred from homology"/>
<sequence length="419" mass="47486">MELSGTIPWTISLCLFGLVAAGYFLYRVALPKPIEGIPYNSHAVHRILGDVPDAMKYRKDTHEVFGFLEEQLVKHNTPIFQFFMRPFGKPWVVISDFRETQDILSRRTREFDRSDFFGDLFHGIVPYNQVHMPTGDEWRSHRKLMADTMSVSFLNGVAAPRIYETTQQLISFWREKVRLAQNHPFDVHKDLYKAGLDVIWAATFGSDIGVTKNQLECLRGIERLDGPTGTDMAFMFPTAADPEDFTAIMTLAESVEIPMSSPMPRIHHKMALRFLPSLASATKMKDKLIKEHINRSGLKFSEAKADDTRCALDLIIRREILIAGKEGRAPAYDTQVIKDELVGFLMAGHETTSTTLCWALKYLTAYQAVQGKLRSSLRAEFKAAYDAGEVPSVQDIACSNLAYLDATIEEIHRQPYRVA</sequence>
<evidence type="ECO:0008006" key="8">
    <source>
        <dbReference type="Google" id="ProtNLM"/>
    </source>
</evidence>
<keyword evidence="5" id="KW-0812">Transmembrane</keyword>
<evidence type="ECO:0000256" key="2">
    <source>
        <dbReference type="ARBA" id="ARBA00010617"/>
    </source>
</evidence>
<dbReference type="GO" id="GO:0016705">
    <property type="term" value="F:oxidoreductase activity, acting on paired donors, with incorporation or reduction of molecular oxygen"/>
    <property type="evidence" value="ECO:0007669"/>
    <property type="project" value="InterPro"/>
</dbReference>
<dbReference type="InterPro" id="IPR001128">
    <property type="entry name" value="Cyt_P450"/>
</dbReference>
<dbReference type="Gene3D" id="1.10.630.10">
    <property type="entry name" value="Cytochrome P450"/>
    <property type="match status" value="1"/>
</dbReference>
<comment type="caution">
    <text evidence="6">The sequence shown here is derived from an EMBL/GenBank/DDBJ whole genome shotgun (WGS) entry which is preliminary data.</text>
</comment>
<evidence type="ECO:0000256" key="4">
    <source>
        <dbReference type="ARBA" id="ARBA00023004"/>
    </source>
</evidence>
<accession>A0A4V5N5N3</accession>
<dbReference type="EMBL" id="NAJP01000106">
    <property type="protein sequence ID" value="TKA29919.1"/>
    <property type="molecule type" value="Genomic_DNA"/>
</dbReference>
<feature type="transmembrane region" description="Helical" evidence="5">
    <location>
        <begin position="6"/>
        <end position="26"/>
    </location>
</feature>
<evidence type="ECO:0000256" key="3">
    <source>
        <dbReference type="ARBA" id="ARBA00022723"/>
    </source>
</evidence>
<dbReference type="InterPro" id="IPR050121">
    <property type="entry name" value="Cytochrome_P450_monoxygenase"/>
</dbReference>
<dbReference type="AlphaFoldDB" id="A0A4V5N5N3"/>
<dbReference type="STRING" id="329885.A0A4V5N5N3"/>
<dbReference type="Proteomes" id="UP000310066">
    <property type="component" value="Unassembled WGS sequence"/>
</dbReference>
<gene>
    <name evidence="6" type="ORF">B0A54_15045</name>
</gene>
<comment type="cofactor">
    <cofactor evidence="1">
        <name>heme</name>
        <dbReference type="ChEBI" id="CHEBI:30413"/>
    </cofactor>
</comment>
<dbReference type="GO" id="GO:0020037">
    <property type="term" value="F:heme binding"/>
    <property type="evidence" value="ECO:0007669"/>
    <property type="project" value="InterPro"/>
</dbReference>
<protein>
    <recommendedName>
        <fullName evidence="8">Cytochrome P450</fullName>
    </recommendedName>
</protein>
<dbReference type="PANTHER" id="PTHR24305:SF232">
    <property type="entry name" value="P450, PUTATIVE (EUROFUNG)-RELATED"/>
    <property type="match status" value="1"/>
</dbReference>
<dbReference type="OrthoDB" id="1470350at2759"/>
<keyword evidence="3" id="KW-0479">Metal-binding</keyword>
<dbReference type="SUPFAM" id="SSF48264">
    <property type="entry name" value="Cytochrome P450"/>
    <property type="match status" value="1"/>
</dbReference>
<dbReference type="PANTHER" id="PTHR24305">
    <property type="entry name" value="CYTOCHROME P450"/>
    <property type="match status" value="1"/>
</dbReference>
<keyword evidence="5" id="KW-0472">Membrane</keyword>
<keyword evidence="4" id="KW-0408">Iron</keyword>
<dbReference type="GO" id="GO:0004497">
    <property type="term" value="F:monooxygenase activity"/>
    <property type="evidence" value="ECO:0007669"/>
    <property type="project" value="InterPro"/>
</dbReference>
<evidence type="ECO:0000256" key="1">
    <source>
        <dbReference type="ARBA" id="ARBA00001971"/>
    </source>
</evidence>
<dbReference type="InterPro" id="IPR036396">
    <property type="entry name" value="Cyt_P450_sf"/>
</dbReference>
<reference evidence="6 7" key="1">
    <citation type="submission" date="2017-03" db="EMBL/GenBank/DDBJ databases">
        <title>Genomes of endolithic fungi from Antarctica.</title>
        <authorList>
            <person name="Coleine C."/>
            <person name="Masonjones S."/>
            <person name="Stajich J.E."/>
        </authorList>
    </citation>
    <scope>NUCLEOTIDE SEQUENCE [LARGE SCALE GENOMIC DNA]</scope>
    <source>
        <strain evidence="6 7">CCFEE 5311</strain>
    </source>
</reference>
<organism evidence="6 7">
    <name type="scientific">Friedmanniomyces endolithicus</name>
    <dbReference type="NCBI Taxonomy" id="329885"/>
    <lineage>
        <taxon>Eukaryota</taxon>
        <taxon>Fungi</taxon>
        <taxon>Dikarya</taxon>
        <taxon>Ascomycota</taxon>
        <taxon>Pezizomycotina</taxon>
        <taxon>Dothideomycetes</taxon>
        <taxon>Dothideomycetidae</taxon>
        <taxon>Mycosphaerellales</taxon>
        <taxon>Teratosphaeriaceae</taxon>
        <taxon>Friedmanniomyces</taxon>
    </lineage>
</organism>